<dbReference type="AlphaFoldDB" id="A0A1L3MNK2"/>
<dbReference type="STRING" id="1547283.A9C19_03640"/>
<dbReference type="OrthoDB" id="1798228at2"/>
<keyword evidence="2" id="KW-1185">Reference proteome</keyword>
<reference evidence="1 2" key="1">
    <citation type="journal article" date="2016" name="Sci. Rep.">
        <title>Complete genome sequence and transcriptomic analysis of a novel marine strain Bacillus weihaiensis reveals the mechanism of brown algae degradation.</title>
        <authorList>
            <person name="Zhu Y."/>
            <person name="Chen P."/>
            <person name="Bao Y."/>
            <person name="Men Y."/>
            <person name="Zeng Y."/>
            <person name="Yang J."/>
            <person name="Sun J."/>
            <person name="Sun Y."/>
        </authorList>
    </citation>
    <scope>NUCLEOTIDE SEQUENCE [LARGE SCALE GENOMIC DNA]</scope>
    <source>
        <strain evidence="1 2">Alg07</strain>
    </source>
</reference>
<gene>
    <name evidence="1" type="ORF">A9C19_03640</name>
</gene>
<name>A0A1L3MNK2_9BACI</name>
<dbReference type="RefSeq" id="WP_072578717.1">
    <property type="nucleotide sequence ID" value="NZ_CP016020.1"/>
</dbReference>
<accession>A0A1L3MNK2</accession>
<dbReference type="EMBL" id="CP016020">
    <property type="protein sequence ID" value="APH03925.1"/>
    <property type="molecule type" value="Genomic_DNA"/>
</dbReference>
<dbReference type="KEGG" id="bwh:A9C19_03640"/>
<protein>
    <submittedName>
        <fullName evidence="1">Uncharacterized protein</fullName>
    </submittedName>
</protein>
<sequence length="109" mass="12654">MNTRKNWLMKKEFVFIIALVTIFLLVNSNPSMAVRTHVFFMGYPKAALTSGIVEDDYHNKVDKDKFVDMNAKAYTLTEPPIEKATQGELRNFLVRKYGFLYLAEYYGNT</sequence>
<organism evidence="1 2">
    <name type="scientific">Bacillus weihaiensis</name>
    <dbReference type="NCBI Taxonomy" id="1547283"/>
    <lineage>
        <taxon>Bacteria</taxon>
        <taxon>Bacillati</taxon>
        <taxon>Bacillota</taxon>
        <taxon>Bacilli</taxon>
        <taxon>Bacillales</taxon>
        <taxon>Bacillaceae</taxon>
        <taxon>Bacillus</taxon>
    </lineage>
</organism>
<evidence type="ECO:0000313" key="1">
    <source>
        <dbReference type="EMBL" id="APH03925.1"/>
    </source>
</evidence>
<proteinExistence type="predicted"/>
<dbReference type="Proteomes" id="UP000181936">
    <property type="component" value="Chromosome"/>
</dbReference>
<evidence type="ECO:0000313" key="2">
    <source>
        <dbReference type="Proteomes" id="UP000181936"/>
    </source>
</evidence>